<sequence>MTNPPLFLRQGVPPAHLGTRIQSTIQQALDDQRLVGAVILVARDGELIHQQAAGFADRESARPMTLEAVFRLASVSKPIVSAAALALVAQGRLDLDAGIERWLPDFQPRLADGRSARITARQLLSHTAGLGYRFFEADAAGPYAWAGVSDGMDASGISLEENLRRLASVPLLYEPGTAWGYSLATDVLGALIARVHGTPLDEAVCQLVTGPLGMVDTGFVARDPQRVATAYVNDAPQPHRLADMAGGQMGWNQIAEGMALRQAVASTDAVSAIEQAETSRGNDGVPWVGGNNADGAGQSAIRVVGDVTRAGYNLVNGRGVSDSSAIATASCTTLSCQAWSSPQQAVEWATRVLGEQEQRTCEACTKTQTVPGVGLTPLIQEEYETKLTALQELINGSRTTSFDNLREAGSASLPITRGVVEALRDEPDQDVLARRLASEVALASVLEKALLLQRTLLTGKKEPNVAANSLAVEAVNQESDTLDREILNLKTELELRRTLANNSPMSIIQRHGARAAGSRGVYEGDPVPDRLDRLQRPPAGNNP</sequence>
<organism evidence="4">
    <name type="scientific">plant metagenome</name>
    <dbReference type="NCBI Taxonomy" id="1297885"/>
    <lineage>
        <taxon>unclassified sequences</taxon>
        <taxon>metagenomes</taxon>
        <taxon>organismal metagenomes</taxon>
    </lineage>
</organism>
<dbReference type="InterPro" id="IPR012338">
    <property type="entry name" value="Beta-lactam/transpept-like"/>
</dbReference>
<reference evidence="4" key="1">
    <citation type="submission" date="2019-03" db="EMBL/GenBank/DDBJ databases">
        <authorList>
            <person name="Danneels B."/>
        </authorList>
    </citation>
    <scope>NUCLEOTIDE SEQUENCE</scope>
</reference>
<accession>A0A484S5S2</accession>
<feature type="domain" description="Beta-lactamase-related" evidence="2">
    <location>
        <begin position="22"/>
        <end position="252"/>
    </location>
</feature>
<dbReference type="PANTHER" id="PTHR43283:SF3">
    <property type="entry name" value="BETA-LACTAMASE FAMILY PROTEIN (AFU_ORTHOLOGUE AFUA_5G07500)"/>
    <property type="match status" value="1"/>
</dbReference>
<protein>
    <submittedName>
        <fullName evidence="4">Beta-lactamase class C and other penicillin binding proteins</fullName>
    </submittedName>
</protein>
<dbReference type="NCBIfam" id="TIGR03755">
    <property type="entry name" value="conj_TIGR03755"/>
    <property type="match status" value="1"/>
</dbReference>
<dbReference type="InterPro" id="IPR001466">
    <property type="entry name" value="Beta-lactam-related"/>
</dbReference>
<evidence type="ECO:0000313" key="4">
    <source>
        <dbReference type="EMBL" id="VFR57968.1"/>
    </source>
</evidence>
<dbReference type="AlphaFoldDB" id="A0A484S5S2"/>
<name>A0A484S5S2_9ZZZZ</name>
<dbReference type="SUPFAM" id="SSF56601">
    <property type="entry name" value="beta-lactamase/transpeptidase-like"/>
    <property type="match status" value="1"/>
</dbReference>
<feature type="region of interest" description="Disordered" evidence="1">
    <location>
        <begin position="510"/>
        <end position="543"/>
    </location>
</feature>
<gene>
    <name evidence="3" type="ORF">ANT2_4597</name>
    <name evidence="4" type="ORF">ANT3_4571</name>
</gene>
<evidence type="ECO:0000313" key="3">
    <source>
        <dbReference type="EMBL" id="VFR52089.1"/>
    </source>
</evidence>
<dbReference type="PANTHER" id="PTHR43283">
    <property type="entry name" value="BETA-LACTAMASE-RELATED"/>
    <property type="match status" value="1"/>
</dbReference>
<dbReference type="Pfam" id="PF00144">
    <property type="entry name" value="Beta-lactamase"/>
    <property type="match status" value="1"/>
</dbReference>
<proteinExistence type="predicted"/>
<evidence type="ECO:0000256" key="1">
    <source>
        <dbReference type="SAM" id="MobiDB-lite"/>
    </source>
</evidence>
<dbReference type="Gene3D" id="3.40.710.10">
    <property type="entry name" value="DD-peptidase/beta-lactamase superfamily"/>
    <property type="match status" value="1"/>
</dbReference>
<evidence type="ECO:0000259" key="2">
    <source>
        <dbReference type="Pfam" id="PF00144"/>
    </source>
</evidence>
<dbReference type="InterPro" id="IPR021204">
    <property type="entry name" value="Integr_conj_element_PFL4711"/>
</dbReference>
<dbReference type="InterPro" id="IPR050789">
    <property type="entry name" value="Diverse_Enzym_Activities"/>
</dbReference>
<dbReference type="EMBL" id="CAADID010000002">
    <property type="protein sequence ID" value="VFR57968.1"/>
    <property type="molecule type" value="Genomic_DNA"/>
</dbReference>
<dbReference type="EMBL" id="CAADIG010000038">
    <property type="protein sequence ID" value="VFR52089.1"/>
    <property type="molecule type" value="Genomic_DNA"/>
</dbReference>